<name>A0ABC9BTE4_9POAL</name>
<feature type="compositionally biased region" description="Basic and acidic residues" evidence="1">
    <location>
        <begin position="136"/>
        <end position="146"/>
    </location>
</feature>
<feature type="region of interest" description="Disordered" evidence="1">
    <location>
        <begin position="1"/>
        <end position="104"/>
    </location>
</feature>
<dbReference type="Proteomes" id="UP001497457">
    <property type="component" value="Chromosome 27b"/>
</dbReference>
<feature type="region of interest" description="Disordered" evidence="1">
    <location>
        <begin position="136"/>
        <end position="197"/>
    </location>
</feature>
<sequence>MQREALGGDVVRRIEHGGERSTDPLGGEGDQLGDEAEHGRLPVVFPEAADEMGVGDEAAPPLADERGAGEGGRQRREAQEDLGHGVVAVQRGRRRRRVGEQAAAAGHLAAPRLYPLLLALNGSRLVKLRRRQICAEGRRRGPKREAAPPGGGFRGGGDPVARPHGKEQWRLGENGRRGRCGDWEGDNKGGGERWGAK</sequence>
<accession>A0ABC9BTE4</accession>
<feature type="compositionally biased region" description="Gly residues" evidence="1">
    <location>
        <begin position="149"/>
        <end position="158"/>
    </location>
</feature>
<feature type="compositionally biased region" description="Basic and acidic residues" evidence="1">
    <location>
        <begin position="63"/>
        <end position="83"/>
    </location>
</feature>
<reference evidence="3" key="1">
    <citation type="submission" date="2024-06" db="EMBL/GenBank/DDBJ databases">
        <authorList>
            <person name="Ryan C."/>
        </authorList>
    </citation>
    <scope>NUCLEOTIDE SEQUENCE [LARGE SCALE GENOMIC DNA]</scope>
</reference>
<evidence type="ECO:0000313" key="2">
    <source>
        <dbReference type="EMBL" id="CAL5006403.1"/>
    </source>
</evidence>
<proteinExistence type="predicted"/>
<keyword evidence="3" id="KW-1185">Reference proteome</keyword>
<feature type="compositionally biased region" description="Basic and acidic residues" evidence="1">
    <location>
        <begin position="164"/>
        <end position="197"/>
    </location>
</feature>
<reference evidence="2 3" key="2">
    <citation type="submission" date="2024-10" db="EMBL/GenBank/DDBJ databases">
        <authorList>
            <person name="Ryan C."/>
        </authorList>
    </citation>
    <scope>NUCLEOTIDE SEQUENCE [LARGE SCALE GENOMIC DNA]</scope>
</reference>
<evidence type="ECO:0000256" key="1">
    <source>
        <dbReference type="SAM" id="MobiDB-lite"/>
    </source>
</evidence>
<feature type="compositionally biased region" description="Basic and acidic residues" evidence="1">
    <location>
        <begin position="10"/>
        <end position="22"/>
    </location>
</feature>
<dbReference type="EMBL" id="OZ075137">
    <property type="protein sequence ID" value="CAL5006403.1"/>
    <property type="molecule type" value="Genomic_DNA"/>
</dbReference>
<dbReference type="AlphaFoldDB" id="A0ABC9BTE4"/>
<gene>
    <name evidence="2" type="ORF">URODEC1_LOCUS68010</name>
</gene>
<organism evidence="2 3">
    <name type="scientific">Urochloa decumbens</name>
    <dbReference type="NCBI Taxonomy" id="240449"/>
    <lineage>
        <taxon>Eukaryota</taxon>
        <taxon>Viridiplantae</taxon>
        <taxon>Streptophyta</taxon>
        <taxon>Embryophyta</taxon>
        <taxon>Tracheophyta</taxon>
        <taxon>Spermatophyta</taxon>
        <taxon>Magnoliopsida</taxon>
        <taxon>Liliopsida</taxon>
        <taxon>Poales</taxon>
        <taxon>Poaceae</taxon>
        <taxon>PACMAD clade</taxon>
        <taxon>Panicoideae</taxon>
        <taxon>Panicodae</taxon>
        <taxon>Paniceae</taxon>
        <taxon>Melinidinae</taxon>
        <taxon>Urochloa</taxon>
    </lineage>
</organism>
<protein>
    <submittedName>
        <fullName evidence="2">Uncharacterized protein</fullName>
    </submittedName>
</protein>
<evidence type="ECO:0000313" key="3">
    <source>
        <dbReference type="Proteomes" id="UP001497457"/>
    </source>
</evidence>